<name>A0AA35W5X8_GEOBA</name>
<comment type="caution">
    <text evidence="2">The sequence shown here is derived from an EMBL/GenBank/DDBJ whole genome shotgun (WGS) entry which is preliminary data.</text>
</comment>
<dbReference type="EMBL" id="CASHTH010000422">
    <property type="protein sequence ID" value="CAI8001012.1"/>
    <property type="molecule type" value="Genomic_DNA"/>
</dbReference>
<evidence type="ECO:0000313" key="2">
    <source>
        <dbReference type="EMBL" id="CAI8001012.1"/>
    </source>
</evidence>
<feature type="region of interest" description="Disordered" evidence="1">
    <location>
        <begin position="43"/>
        <end position="80"/>
    </location>
</feature>
<dbReference type="AlphaFoldDB" id="A0AA35W5X8"/>
<dbReference type="Proteomes" id="UP001174909">
    <property type="component" value="Unassembled WGS sequence"/>
</dbReference>
<feature type="non-terminal residue" evidence="2">
    <location>
        <position position="1"/>
    </location>
</feature>
<accession>A0AA35W5X8</accession>
<proteinExistence type="predicted"/>
<evidence type="ECO:0000313" key="3">
    <source>
        <dbReference type="Proteomes" id="UP001174909"/>
    </source>
</evidence>
<organism evidence="2 3">
    <name type="scientific">Geodia barretti</name>
    <name type="common">Barrett's horny sponge</name>
    <dbReference type="NCBI Taxonomy" id="519541"/>
    <lineage>
        <taxon>Eukaryota</taxon>
        <taxon>Metazoa</taxon>
        <taxon>Porifera</taxon>
        <taxon>Demospongiae</taxon>
        <taxon>Heteroscleromorpha</taxon>
        <taxon>Tetractinellida</taxon>
        <taxon>Astrophorina</taxon>
        <taxon>Geodiidae</taxon>
        <taxon>Geodia</taxon>
    </lineage>
</organism>
<reference evidence="2" key="1">
    <citation type="submission" date="2023-03" db="EMBL/GenBank/DDBJ databases">
        <authorList>
            <person name="Steffen K."/>
            <person name="Cardenas P."/>
        </authorList>
    </citation>
    <scope>NUCLEOTIDE SEQUENCE</scope>
</reference>
<sequence length="80" mass="8877">RDSVPQQHLLGLKGNPLRGSQRVIVSSVQTTVMRLTKPMLSYAVPDVRDDTGREPLPGHPQPKRPAQPAPWRDATDCHMS</sequence>
<feature type="compositionally biased region" description="Pro residues" evidence="1">
    <location>
        <begin position="57"/>
        <end position="68"/>
    </location>
</feature>
<protein>
    <submittedName>
        <fullName evidence="2">Uncharacterized protein</fullName>
    </submittedName>
</protein>
<keyword evidence="3" id="KW-1185">Reference proteome</keyword>
<evidence type="ECO:0000256" key="1">
    <source>
        <dbReference type="SAM" id="MobiDB-lite"/>
    </source>
</evidence>
<gene>
    <name evidence="2" type="ORF">GBAR_LOCUS3096</name>
</gene>